<accession>A0AAN8JIW2</accession>
<gene>
    <name evidence="2" type="ORF">SNE40_017744</name>
</gene>
<comment type="caution">
    <text evidence="2">The sequence shown here is derived from an EMBL/GenBank/DDBJ whole genome shotgun (WGS) entry which is preliminary data.</text>
</comment>
<dbReference type="InterPro" id="IPR052963">
    <property type="entry name" value="Pantetheine_PDE"/>
</dbReference>
<dbReference type="InterPro" id="IPR029052">
    <property type="entry name" value="Metallo-depent_PP-like"/>
</dbReference>
<dbReference type="PANTHER" id="PTHR36492:SF2">
    <property type="entry name" value="[ACYL-CARRIER-PROTEIN] PHOSPHODIESTERASE PPTH"/>
    <property type="match status" value="1"/>
</dbReference>
<evidence type="ECO:0000313" key="2">
    <source>
        <dbReference type="EMBL" id="KAK6174473.1"/>
    </source>
</evidence>
<proteinExistence type="predicted"/>
<dbReference type="CDD" id="cd01427">
    <property type="entry name" value="HAD_like"/>
    <property type="match status" value="1"/>
</dbReference>
<sequence>MRRIFAISDIHVDFKENREFVNSWSHEKYGEDVLILAGDVTDFMSLLKETLQHLSKTFYKVFYVSGNHELWIRRPEEFADSIVKFHEIISLCDSIGICTRPEKIQVTDSDCVWVCPLFSWYSTHDDDSDNSLYITAKNPESDKNAREMWMDNHLCIWSKLPSTRSEYFEKYNSKHIPPRMDSPVITFSHFVPRQDLILPNEKEKEKLNAECERLGLEVKKNENSKVNFNFSMYAGCKRIEKQIREINPIIHVYGHQHRQRDRKIDGVNYISHCLGYKKERDAGFMWGINEWNGPKLIWPIKSA</sequence>
<dbReference type="CDD" id="cd00838">
    <property type="entry name" value="MPP_superfamily"/>
    <property type="match status" value="2"/>
</dbReference>
<dbReference type="InterPro" id="IPR004843">
    <property type="entry name" value="Calcineurin-like_PHP"/>
</dbReference>
<organism evidence="2 3">
    <name type="scientific">Patella caerulea</name>
    <name type="common">Rayed Mediterranean limpet</name>
    <dbReference type="NCBI Taxonomy" id="87958"/>
    <lineage>
        <taxon>Eukaryota</taxon>
        <taxon>Metazoa</taxon>
        <taxon>Spiralia</taxon>
        <taxon>Lophotrochozoa</taxon>
        <taxon>Mollusca</taxon>
        <taxon>Gastropoda</taxon>
        <taxon>Patellogastropoda</taxon>
        <taxon>Patelloidea</taxon>
        <taxon>Patellidae</taxon>
        <taxon>Patella</taxon>
    </lineage>
</organism>
<name>A0AAN8JIW2_PATCE</name>
<dbReference type="Gene3D" id="3.60.21.10">
    <property type="match status" value="1"/>
</dbReference>
<reference evidence="2 3" key="1">
    <citation type="submission" date="2024-01" db="EMBL/GenBank/DDBJ databases">
        <title>The genome of the rayed Mediterranean limpet Patella caerulea (Linnaeus, 1758).</title>
        <authorList>
            <person name="Anh-Thu Weber A."/>
            <person name="Halstead-Nussloch G."/>
        </authorList>
    </citation>
    <scope>NUCLEOTIDE SEQUENCE [LARGE SCALE GENOMIC DNA]</scope>
    <source>
        <strain evidence="2">AATW-2023a</strain>
        <tissue evidence="2">Whole specimen</tissue>
    </source>
</reference>
<dbReference type="AlphaFoldDB" id="A0AAN8JIW2"/>
<feature type="domain" description="Calcineurin-like phosphoesterase" evidence="1">
    <location>
        <begin position="3"/>
        <end position="174"/>
    </location>
</feature>
<protein>
    <recommendedName>
        <fullName evidence="1">Calcineurin-like phosphoesterase domain-containing protein</fullName>
    </recommendedName>
</protein>
<dbReference type="SUPFAM" id="SSF56300">
    <property type="entry name" value="Metallo-dependent phosphatases"/>
    <property type="match status" value="1"/>
</dbReference>
<dbReference type="GO" id="GO:0016787">
    <property type="term" value="F:hydrolase activity"/>
    <property type="evidence" value="ECO:0007669"/>
    <property type="project" value="InterPro"/>
</dbReference>
<keyword evidence="3" id="KW-1185">Reference proteome</keyword>
<dbReference type="Pfam" id="PF00149">
    <property type="entry name" value="Metallophos"/>
    <property type="match status" value="1"/>
</dbReference>
<dbReference type="PANTHER" id="PTHR36492">
    <property type="match status" value="1"/>
</dbReference>
<dbReference type="Proteomes" id="UP001347796">
    <property type="component" value="Unassembled WGS sequence"/>
</dbReference>
<dbReference type="EMBL" id="JAZGQO010000011">
    <property type="protein sequence ID" value="KAK6174473.1"/>
    <property type="molecule type" value="Genomic_DNA"/>
</dbReference>
<evidence type="ECO:0000313" key="3">
    <source>
        <dbReference type="Proteomes" id="UP001347796"/>
    </source>
</evidence>
<evidence type="ECO:0000259" key="1">
    <source>
        <dbReference type="Pfam" id="PF00149"/>
    </source>
</evidence>